<dbReference type="EMBL" id="CP053418">
    <property type="protein sequence ID" value="QJW83751.1"/>
    <property type="molecule type" value="Genomic_DNA"/>
</dbReference>
<accession>A0ABX6P3P9</accession>
<dbReference type="Proteomes" id="UP000500826">
    <property type="component" value="Chromosome"/>
</dbReference>
<keyword evidence="2" id="KW-1185">Reference proteome</keyword>
<protein>
    <submittedName>
        <fullName evidence="1">Uncharacterized protein</fullName>
    </submittedName>
</protein>
<gene>
    <name evidence="1" type="ORF">HK414_06200</name>
</gene>
<reference evidence="1 2" key="1">
    <citation type="submission" date="2020-05" db="EMBL/GenBank/DDBJ databases">
        <title>Ramlibacter rhizophilus sp. nov., isolated from rhizosphere soil of national flower Mugunghwa from South Korea.</title>
        <authorList>
            <person name="Zheng-Fei Y."/>
            <person name="Huan T."/>
        </authorList>
    </citation>
    <scope>NUCLEOTIDE SEQUENCE [LARGE SCALE GENOMIC DNA]</scope>
    <source>
        <strain evidence="1 2">H242</strain>
    </source>
</reference>
<name>A0ABX6P3P9_9BURK</name>
<proteinExistence type="predicted"/>
<evidence type="ECO:0000313" key="1">
    <source>
        <dbReference type="EMBL" id="QJW83751.1"/>
    </source>
</evidence>
<organism evidence="1 2">
    <name type="scientific">Ramlibacter terrae</name>
    <dbReference type="NCBI Taxonomy" id="2732511"/>
    <lineage>
        <taxon>Bacteria</taxon>
        <taxon>Pseudomonadati</taxon>
        <taxon>Pseudomonadota</taxon>
        <taxon>Betaproteobacteria</taxon>
        <taxon>Burkholderiales</taxon>
        <taxon>Comamonadaceae</taxon>
        <taxon>Ramlibacter</taxon>
    </lineage>
</organism>
<sequence>MPVPDVHEGGESTWEAWQEESRRMDLAFAETQPSDVIPLTADPRAAPPVQRRGAHWSADDLLVLARRNNRVCPRPFLWSALYVLLEGDRYADLRPPPVRAWEWAALSNLQRRLHLHETIQWADRHAKLDVMGPFLASLTEPDWVHMGED</sequence>
<evidence type="ECO:0000313" key="2">
    <source>
        <dbReference type="Proteomes" id="UP000500826"/>
    </source>
</evidence>